<dbReference type="AlphaFoldDB" id="A0A820RJ09"/>
<dbReference type="EMBL" id="CAJOAZ010031306">
    <property type="protein sequence ID" value="CAF4439297.1"/>
    <property type="molecule type" value="Genomic_DNA"/>
</dbReference>
<reference evidence="2" key="1">
    <citation type="submission" date="2021-02" db="EMBL/GenBank/DDBJ databases">
        <authorList>
            <person name="Nowell W R."/>
        </authorList>
    </citation>
    <scope>NUCLEOTIDE SEQUENCE</scope>
</reference>
<accession>A0A820RJ09</accession>
<dbReference type="InterPro" id="IPR046804">
    <property type="entry name" value="DNA-PKcs_N"/>
</dbReference>
<evidence type="ECO:0000259" key="1">
    <source>
        <dbReference type="Pfam" id="PF20500"/>
    </source>
</evidence>
<dbReference type="Proteomes" id="UP000663844">
    <property type="component" value="Unassembled WGS sequence"/>
</dbReference>
<feature type="domain" description="DNA-PKcs N-terminal" evidence="1">
    <location>
        <begin position="1"/>
        <end position="75"/>
    </location>
</feature>
<sequence>MFVGLIQRCEQIAMPTITLSQAADVFDERFYALPNLLDALSAIIIEMTNIGEEFLGPLERLTIMTIDYYPRYQPKT</sequence>
<comment type="caution">
    <text evidence="2">The sequence shown here is derived from an EMBL/GenBank/DDBJ whole genome shotgun (WGS) entry which is preliminary data.</text>
</comment>
<evidence type="ECO:0000313" key="3">
    <source>
        <dbReference type="Proteomes" id="UP000663844"/>
    </source>
</evidence>
<dbReference type="Pfam" id="PF20500">
    <property type="entry name" value="DNA-PKcs_N"/>
    <property type="match status" value="1"/>
</dbReference>
<name>A0A820RJ09_9BILA</name>
<evidence type="ECO:0000313" key="2">
    <source>
        <dbReference type="EMBL" id="CAF4439297.1"/>
    </source>
</evidence>
<proteinExistence type="predicted"/>
<gene>
    <name evidence="2" type="ORF">OXD698_LOCUS53716</name>
</gene>
<protein>
    <recommendedName>
        <fullName evidence="1">DNA-PKcs N-terminal domain-containing protein</fullName>
    </recommendedName>
</protein>
<organism evidence="2 3">
    <name type="scientific">Adineta steineri</name>
    <dbReference type="NCBI Taxonomy" id="433720"/>
    <lineage>
        <taxon>Eukaryota</taxon>
        <taxon>Metazoa</taxon>
        <taxon>Spiralia</taxon>
        <taxon>Gnathifera</taxon>
        <taxon>Rotifera</taxon>
        <taxon>Eurotatoria</taxon>
        <taxon>Bdelloidea</taxon>
        <taxon>Adinetida</taxon>
        <taxon>Adinetidae</taxon>
        <taxon>Adineta</taxon>
    </lineage>
</organism>
<feature type="non-terminal residue" evidence="2">
    <location>
        <position position="1"/>
    </location>
</feature>